<reference evidence="1 2" key="1">
    <citation type="submission" date="2016-03" db="EMBL/GenBank/DDBJ databases">
        <title>Draft genome sequence of the Fonsecaea monophora CBS 269.37.</title>
        <authorList>
            <person name="Bombassaro A."/>
            <person name="Vinicius W.A."/>
            <person name="De Hoog S."/>
            <person name="Sun J."/>
            <person name="Souza E.M."/>
            <person name="Raittz R.T."/>
            <person name="Costa F."/>
            <person name="Leao A.C."/>
            <person name="Tadra-Sfeir M.Z."/>
            <person name="Baura V."/>
            <person name="Balsanelli E."/>
            <person name="Pedrosa F.O."/>
            <person name="Moreno L.F."/>
            <person name="Steffens M.B."/>
            <person name="Xi L."/>
            <person name="Bocca A.L."/>
            <person name="Felipe M.S."/>
            <person name="Teixeira M."/>
            <person name="Telles Filho F.Q."/>
            <person name="Azevedo C.M."/>
            <person name="Gomes R."/>
            <person name="Vicente V.A."/>
        </authorList>
    </citation>
    <scope>NUCLEOTIDE SEQUENCE [LARGE SCALE GENOMIC DNA]</scope>
    <source>
        <strain evidence="1 2">CBS 269.37</strain>
    </source>
</reference>
<keyword evidence="2" id="KW-1185">Reference proteome</keyword>
<dbReference type="Gene3D" id="3.80.10.10">
    <property type="entry name" value="Ribonuclease Inhibitor"/>
    <property type="match status" value="1"/>
</dbReference>
<dbReference type="AlphaFoldDB" id="A0A177F3S4"/>
<dbReference type="OrthoDB" id="5425556at2759"/>
<dbReference type="GeneID" id="34601865"/>
<name>A0A177F3S4_9EURO</name>
<dbReference type="InterPro" id="IPR032675">
    <property type="entry name" value="LRR_dom_sf"/>
</dbReference>
<proteinExistence type="predicted"/>
<dbReference type="EMBL" id="LVKK01000048">
    <property type="protein sequence ID" value="OAG38987.1"/>
    <property type="molecule type" value="Genomic_DNA"/>
</dbReference>
<sequence>MATRELHLAVFSGDSHGILAFIASPRTGLSFLDDAEPDYGFDYEGDNPDITQTIVEASLPRPIFPVRTSPPLREVEERIRAMNMRHCRHLTCVQNLFARSTLAEQPCADLRALRIYMWDLASPRLVKMLATQFPDLEELQLGFCHPYIHDPCLPLKFWVRPEFLVSSAIWDIFGGVGQVQPANLRLTRLKKLTLQRSGINRVQLQKWIECNPGLVDLRMHHVAGVDATFVQWLGRYYGPSTGDHADPGAAAPAKLTTLALESCTSLHLETLDDLAWLDSFFPARARAPVTTDQDDKPRAPAFNILSFRDSTRVSSSALMAYLALKRPAVRQVTFPDGRVLVETTTDPGNDGDIGPELCSSRAYSTTLACDDTQPSPVPYLRFRRFSRRFPRRLAGTGDDIIEPDSHVA</sequence>
<evidence type="ECO:0000313" key="1">
    <source>
        <dbReference type="EMBL" id="OAG38987.1"/>
    </source>
</evidence>
<dbReference type="RefSeq" id="XP_022510939.1">
    <property type="nucleotide sequence ID" value="XM_022656666.1"/>
</dbReference>
<gene>
    <name evidence="1" type="ORF">AYO21_06707</name>
</gene>
<organism evidence="1 2">
    <name type="scientific">Fonsecaea monophora</name>
    <dbReference type="NCBI Taxonomy" id="254056"/>
    <lineage>
        <taxon>Eukaryota</taxon>
        <taxon>Fungi</taxon>
        <taxon>Dikarya</taxon>
        <taxon>Ascomycota</taxon>
        <taxon>Pezizomycotina</taxon>
        <taxon>Eurotiomycetes</taxon>
        <taxon>Chaetothyriomycetidae</taxon>
        <taxon>Chaetothyriales</taxon>
        <taxon>Herpotrichiellaceae</taxon>
        <taxon>Fonsecaea</taxon>
    </lineage>
</organism>
<evidence type="ECO:0000313" key="2">
    <source>
        <dbReference type="Proteomes" id="UP000077002"/>
    </source>
</evidence>
<accession>A0A177F3S4</accession>
<dbReference type="Proteomes" id="UP000077002">
    <property type="component" value="Unassembled WGS sequence"/>
</dbReference>
<comment type="caution">
    <text evidence="1">The sequence shown here is derived from an EMBL/GenBank/DDBJ whole genome shotgun (WGS) entry which is preliminary data.</text>
</comment>
<protein>
    <submittedName>
        <fullName evidence="1">Uncharacterized protein</fullName>
    </submittedName>
</protein>